<feature type="domain" description="Bacteriophage Mu Gp45 N-terminal" evidence="2">
    <location>
        <begin position="22"/>
        <end position="86"/>
    </location>
</feature>
<evidence type="ECO:0000313" key="3">
    <source>
        <dbReference type="EMBL" id="GAN95341.1"/>
    </source>
</evidence>
<dbReference type="RefSeq" id="WP_048849796.1">
    <property type="nucleotide sequence ID" value="NZ_BANI01000020.1"/>
</dbReference>
<protein>
    <submittedName>
        <fullName evidence="3">Bacteriophage related protein</fullName>
    </submittedName>
</protein>
<dbReference type="EMBL" id="BANI01000020">
    <property type="protein sequence ID" value="GAN95341.1"/>
    <property type="molecule type" value="Genomic_DNA"/>
</dbReference>
<dbReference type="PIRSF" id="PIRSF012337">
    <property type="entry name" value="gp45"/>
    <property type="match status" value="1"/>
</dbReference>
<evidence type="ECO:0000256" key="1">
    <source>
        <dbReference type="SAM" id="MobiDB-lite"/>
    </source>
</evidence>
<dbReference type="Pfam" id="PF18946">
    <property type="entry name" value="Apex"/>
    <property type="match status" value="1"/>
</dbReference>
<feature type="region of interest" description="Disordered" evidence="1">
    <location>
        <begin position="150"/>
        <end position="170"/>
    </location>
</feature>
<proteinExistence type="predicted"/>
<name>A0A0D6PXW7_KOMEU</name>
<dbReference type="InterPro" id="IPR053861">
    <property type="entry name" value="Phage_Mu_Gp45_N"/>
</dbReference>
<dbReference type="AlphaFoldDB" id="A0A0D6PXW7"/>
<dbReference type="Proteomes" id="UP000032675">
    <property type="component" value="Unassembled WGS sequence"/>
</dbReference>
<dbReference type="Pfam" id="PF06890">
    <property type="entry name" value="Phage_Mu_Gp45"/>
    <property type="match status" value="1"/>
</dbReference>
<accession>A0A0D6PXW7</accession>
<dbReference type="InterPro" id="IPR044033">
    <property type="entry name" value="GpV-like_apex"/>
</dbReference>
<evidence type="ECO:0000259" key="2">
    <source>
        <dbReference type="Pfam" id="PF06890"/>
    </source>
</evidence>
<reference evidence="3 4" key="1">
    <citation type="submission" date="2012-11" db="EMBL/GenBank/DDBJ databases">
        <title>Whole genome sequence of Gluconacetobacter europaeus NBRC3261.</title>
        <authorList>
            <person name="Azuma Y."/>
            <person name="Higashiura N."/>
            <person name="Hirakawa H."/>
            <person name="Matsushita K."/>
        </authorList>
    </citation>
    <scope>NUCLEOTIDE SEQUENCE [LARGE SCALE GENOMIC DNA]</scope>
    <source>
        <strain evidence="3 4">NBRC 3261</strain>
    </source>
</reference>
<gene>
    <name evidence="3" type="ORF">Geu3261_0020_004</name>
</gene>
<organism evidence="3 4">
    <name type="scientific">Komagataeibacter europaeus NBRC 3261</name>
    <dbReference type="NCBI Taxonomy" id="1234669"/>
    <lineage>
        <taxon>Bacteria</taxon>
        <taxon>Pseudomonadati</taxon>
        <taxon>Pseudomonadota</taxon>
        <taxon>Alphaproteobacteria</taxon>
        <taxon>Acetobacterales</taxon>
        <taxon>Acetobacteraceae</taxon>
        <taxon>Komagataeibacter</taxon>
    </lineage>
</organism>
<evidence type="ECO:0000313" key="4">
    <source>
        <dbReference type="Proteomes" id="UP000032675"/>
    </source>
</evidence>
<dbReference type="InterPro" id="IPR014462">
    <property type="entry name" value="Phage_Mu_Gp45"/>
</dbReference>
<comment type="caution">
    <text evidence="3">The sequence shown here is derived from an EMBL/GenBank/DDBJ whole genome shotgun (WGS) entry which is preliminary data.</text>
</comment>
<sequence>MISSAMRTMRRVMMMVGIGRLLADTNETPSTPTVQVALAAGEIRGDVPLMQQYGLASRPVPGSDAIVIFVGGDRTRGIAIATGDQRGRPTDLQPGEVCLYHPQTGSRIWLKEDGSIALVPANNKVTTPGDFTAGGTITGNEVQAQGIKLSTHPHNGVQPGSGNSGAPVAS</sequence>